<sequence>MKKHTRIVTQILKSYYRDLALIALFERQLEVLNYGLSENKLITDIEKEKILKKIDSIKRKIKTLKFNNCQIDLIMESIRKTNKNDCEILDMRFKKGFLNSKISIILNYNESTIWQRENDLYEYIYQALDDESIEDAKKKSNNESNNL</sequence>
<comment type="caution">
    <text evidence="1">The sequence shown here is derived from an EMBL/GenBank/DDBJ whole genome shotgun (WGS) entry which is preliminary data.</text>
</comment>
<gene>
    <name evidence="1" type="ORF">LN736_18725</name>
</gene>
<evidence type="ECO:0000313" key="1">
    <source>
        <dbReference type="EMBL" id="MCC9296867.1"/>
    </source>
</evidence>
<reference evidence="1" key="1">
    <citation type="submission" date="2021-11" db="EMBL/GenBank/DDBJ databases">
        <authorList>
            <person name="Qingchun L."/>
            <person name="Dong Z."/>
            <person name="Zongwei Q."/>
            <person name="Jia Z."/>
            <person name="Duotao L."/>
        </authorList>
    </citation>
    <scope>NUCLEOTIDE SEQUENCE</scope>
    <source>
        <strain evidence="1">WLY-B-L2</strain>
    </source>
</reference>
<organism evidence="1 2">
    <name type="scientific">Clostridium aromativorans</name>
    <dbReference type="NCBI Taxonomy" id="2836848"/>
    <lineage>
        <taxon>Bacteria</taxon>
        <taxon>Bacillati</taxon>
        <taxon>Bacillota</taxon>
        <taxon>Clostridia</taxon>
        <taxon>Eubacteriales</taxon>
        <taxon>Clostridiaceae</taxon>
        <taxon>Clostridium</taxon>
    </lineage>
</organism>
<keyword evidence="2" id="KW-1185">Reference proteome</keyword>
<protein>
    <submittedName>
        <fullName evidence="1">Uncharacterized protein</fullName>
    </submittedName>
</protein>
<name>A0ABS8NAM2_9CLOT</name>
<accession>A0ABS8NAM2</accession>
<dbReference type="Proteomes" id="UP001165422">
    <property type="component" value="Unassembled WGS sequence"/>
</dbReference>
<dbReference type="RefSeq" id="WP_150356831.1">
    <property type="nucleotide sequence ID" value="NZ_JAJJPB010000061.1"/>
</dbReference>
<evidence type="ECO:0000313" key="2">
    <source>
        <dbReference type="Proteomes" id="UP001165422"/>
    </source>
</evidence>
<proteinExistence type="predicted"/>
<dbReference type="EMBL" id="JAJJPB010000061">
    <property type="protein sequence ID" value="MCC9296867.1"/>
    <property type="molecule type" value="Genomic_DNA"/>
</dbReference>